<reference evidence="1 2" key="1">
    <citation type="journal article" date="2006" name="Science">
        <title>Phytophthora genome sequences uncover evolutionary origins and mechanisms of pathogenesis.</title>
        <authorList>
            <person name="Tyler B.M."/>
            <person name="Tripathy S."/>
            <person name="Zhang X."/>
            <person name="Dehal P."/>
            <person name="Jiang R.H."/>
            <person name="Aerts A."/>
            <person name="Arredondo F.D."/>
            <person name="Baxter L."/>
            <person name="Bensasson D."/>
            <person name="Beynon J.L."/>
            <person name="Chapman J."/>
            <person name="Damasceno C.M."/>
            <person name="Dorrance A.E."/>
            <person name="Dou D."/>
            <person name="Dickerman A.W."/>
            <person name="Dubchak I.L."/>
            <person name="Garbelotto M."/>
            <person name="Gijzen M."/>
            <person name="Gordon S.G."/>
            <person name="Govers F."/>
            <person name="Grunwald N.J."/>
            <person name="Huang W."/>
            <person name="Ivors K.L."/>
            <person name="Jones R.W."/>
            <person name="Kamoun S."/>
            <person name="Krampis K."/>
            <person name="Lamour K.H."/>
            <person name="Lee M.K."/>
            <person name="McDonald W.H."/>
            <person name="Medina M."/>
            <person name="Meijer H.J."/>
            <person name="Nordberg E.K."/>
            <person name="Maclean D.J."/>
            <person name="Ospina-Giraldo M.D."/>
            <person name="Morris P.F."/>
            <person name="Phuntumart V."/>
            <person name="Putnam N.H."/>
            <person name="Rash S."/>
            <person name="Rose J.K."/>
            <person name="Sakihama Y."/>
            <person name="Salamov A.A."/>
            <person name="Savidor A."/>
            <person name="Scheuring C.F."/>
            <person name="Smith B.M."/>
            <person name="Sobral B.W."/>
            <person name="Terry A."/>
            <person name="Torto-Alalibo T.A."/>
            <person name="Win J."/>
            <person name="Xu Z."/>
            <person name="Zhang H."/>
            <person name="Grigoriev I.V."/>
            <person name="Rokhsar D.S."/>
            <person name="Boore J.L."/>
        </authorList>
    </citation>
    <scope>NUCLEOTIDE SEQUENCE [LARGE SCALE GENOMIC DNA]</scope>
    <source>
        <strain evidence="1 2">P6497</strain>
    </source>
</reference>
<evidence type="ECO:0000313" key="2">
    <source>
        <dbReference type="Proteomes" id="UP000002640"/>
    </source>
</evidence>
<dbReference type="GeneID" id="20650258"/>
<feature type="non-terminal residue" evidence="1">
    <location>
        <position position="112"/>
    </location>
</feature>
<dbReference type="Proteomes" id="UP000002640">
    <property type="component" value="Unassembled WGS sequence"/>
</dbReference>
<proteinExistence type="predicted"/>
<protein>
    <submittedName>
        <fullName evidence="1">Uncharacterized protein</fullName>
    </submittedName>
</protein>
<dbReference type="KEGG" id="psoj:PHYSODRAFT_363221"/>
<organism evidence="1 2">
    <name type="scientific">Phytophthora sojae (strain P6497)</name>
    <name type="common">Soybean stem and root rot agent</name>
    <name type="synonym">Phytophthora megasperma f. sp. glycines</name>
    <dbReference type="NCBI Taxonomy" id="1094619"/>
    <lineage>
        <taxon>Eukaryota</taxon>
        <taxon>Sar</taxon>
        <taxon>Stramenopiles</taxon>
        <taxon>Oomycota</taxon>
        <taxon>Peronosporomycetes</taxon>
        <taxon>Peronosporales</taxon>
        <taxon>Peronosporaceae</taxon>
        <taxon>Phytophthora</taxon>
    </lineage>
</organism>
<sequence length="112" mass="12920">MSLQYLAPENTKRAQATAVNVFTAFLASDNVTLEFIRATLLADTSGSVLVKLLDRFAMHVAFARGRSGDLRKRSTVMSYYRNVKNWLLEDFPQHRHIVEQRLLKMGRILERH</sequence>
<name>G4YI62_PHYSP</name>
<evidence type="ECO:0000313" key="1">
    <source>
        <dbReference type="EMBL" id="EGZ27073.1"/>
    </source>
</evidence>
<dbReference type="STRING" id="1094619.G4YI62"/>
<dbReference type="AlphaFoldDB" id="G4YI62"/>
<accession>G4YI62</accession>
<dbReference type="RefSeq" id="XP_009514348.1">
    <property type="nucleotide sequence ID" value="XM_009516053.1"/>
</dbReference>
<keyword evidence="2" id="KW-1185">Reference proteome</keyword>
<dbReference type="InParanoid" id="G4YI62"/>
<gene>
    <name evidence="1" type="ORF">PHYSODRAFT_363221</name>
</gene>
<dbReference type="EMBL" id="JH159151">
    <property type="protein sequence ID" value="EGZ27073.1"/>
    <property type="molecule type" value="Genomic_DNA"/>
</dbReference>